<gene>
    <name evidence="14" type="primary">rseP</name>
    <name evidence="14" type="ORF">H5R63_07705</name>
    <name evidence="13" type="ORF">H5R64_00395</name>
</gene>
<dbReference type="EMBL" id="JACIUY010000063">
    <property type="protein sequence ID" value="MBB1086658.1"/>
    <property type="molecule type" value="Genomic_DNA"/>
</dbReference>
<dbReference type="InterPro" id="IPR036034">
    <property type="entry name" value="PDZ_sf"/>
</dbReference>
<dbReference type="GO" id="GO:0016020">
    <property type="term" value="C:membrane"/>
    <property type="evidence" value="ECO:0007669"/>
    <property type="project" value="UniProtKB-SubCell"/>
</dbReference>
<evidence type="ECO:0000256" key="5">
    <source>
        <dbReference type="ARBA" id="ARBA00022692"/>
    </source>
</evidence>
<feature type="transmembrane region" description="Helical" evidence="11">
    <location>
        <begin position="6"/>
        <end position="26"/>
    </location>
</feature>
<comment type="subcellular location">
    <subcellularLocation>
        <location evidence="2">Membrane</location>
        <topology evidence="2">Multi-pass membrane protein</topology>
    </subcellularLocation>
</comment>
<feature type="transmembrane region" description="Helical" evidence="11">
    <location>
        <begin position="183"/>
        <end position="204"/>
    </location>
</feature>
<feature type="domain" description="PDZ" evidence="12">
    <location>
        <begin position="192"/>
        <end position="263"/>
    </location>
</feature>
<evidence type="ECO:0000313" key="14">
    <source>
        <dbReference type="EMBL" id="MBB1086658.1"/>
    </source>
</evidence>
<evidence type="ECO:0000256" key="4">
    <source>
        <dbReference type="ARBA" id="ARBA00022670"/>
    </source>
</evidence>
<evidence type="ECO:0000256" key="7">
    <source>
        <dbReference type="ARBA" id="ARBA00022833"/>
    </source>
</evidence>
<protein>
    <recommendedName>
        <fullName evidence="11">Zinc metalloprotease</fullName>
        <ecNumber evidence="11">3.4.24.-</ecNumber>
    </recommendedName>
</protein>
<dbReference type="NCBIfam" id="TIGR00054">
    <property type="entry name" value="RIP metalloprotease RseP"/>
    <property type="match status" value="1"/>
</dbReference>
<dbReference type="AlphaFoldDB" id="A0A7W3YCT9"/>
<accession>A0A7W3YCT9</accession>
<keyword evidence="8 11" id="KW-1133">Transmembrane helix</keyword>
<dbReference type="Pfam" id="PF02163">
    <property type="entry name" value="Peptidase_M50"/>
    <property type="match status" value="1"/>
</dbReference>
<name>A0A7W3YCT9_9LACO</name>
<keyword evidence="16" id="KW-1185">Reference proteome</keyword>
<dbReference type="InterPro" id="IPR004387">
    <property type="entry name" value="Pept_M50_Zn"/>
</dbReference>
<evidence type="ECO:0000259" key="12">
    <source>
        <dbReference type="SMART" id="SM00228"/>
    </source>
</evidence>
<dbReference type="CDD" id="cd06163">
    <property type="entry name" value="S2P-M50_PDZ_RseP-like"/>
    <property type="match status" value="1"/>
</dbReference>
<evidence type="ECO:0000313" key="15">
    <source>
        <dbReference type="Proteomes" id="UP000518255"/>
    </source>
</evidence>
<dbReference type="PANTHER" id="PTHR42837:SF2">
    <property type="entry name" value="MEMBRANE METALLOPROTEASE ARASP2, CHLOROPLASTIC-RELATED"/>
    <property type="match status" value="1"/>
</dbReference>
<evidence type="ECO:0000313" key="16">
    <source>
        <dbReference type="Proteomes" id="UP000544052"/>
    </source>
</evidence>
<organism evidence="14 15">
    <name type="scientific">Limosilactobacillus fastidiosus</name>
    <dbReference type="NCBI Taxonomy" id="2759855"/>
    <lineage>
        <taxon>Bacteria</taxon>
        <taxon>Bacillati</taxon>
        <taxon>Bacillota</taxon>
        <taxon>Bacilli</taxon>
        <taxon>Lactobacillales</taxon>
        <taxon>Lactobacillaceae</taxon>
        <taxon>Limosilactobacillus</taxon>
    </lineage>
</organism>
<dbReference type="SMART" id="SM00228">
    <property type="entry name" value="PDZ"/>
    <property type="match status" value="1"/>
</dbReference>
<dbReference type="Proteomes" id="UP000544052">
    <property type="component" value="Unassembled WGS sequence"/>
</dbReference>
<dbReference type="Gene3D" id="2.30.42.10">
    <property type="match status" value="1"/>
</dbReference>
<dbReference type="RefSeq" id="WP_182581521.1">
    <property type="nucleotide sequence ID" value="NZ_JACIUY010000063.1"/>
</dbReference>
<dbReference type="InterPro" id="IPR041489">
    <property type="entry name" value="PDZ_6"/>
</dbReference>
<evidence type="ECO:0000256" key="6">
    <source>
        <dbReference type="ARBA" id="ARBA00022801"/>
    </source>
</evidence>
<evidence type="ECO:0000313" key="13">
    <source>
        <dbReference type="EMBL" id="MBB1062274.1"/>
    </source>
</evidence>
<evidence type="ECO:0000256" key="11">
    <source>
        <dbReference type="RuleBase" id="RU362031"/>
    </source>
</evidence>
<dbReference type="PANTHER" id="PTHR42837">
    <property type="entry name" value="REGULATOR OF SIGMA-E PROTEASE RSEP"/>
    <property type="match status" value="1"/>
</dbReference>
<evidence type="ECO:0000256" key="2">
    <source>
        <dbReference type="ARBA" id="ARBA00004141"/>
    </source>
</evidence>
<evidence type="ECO:0000256" key="3">
    <source>
        <dbReference type="ARBA" id="ARBA00007931"/>
    </source>
</evidence>
<dbReference type="EMBL" id="JACIUZ010000011">
    <property type="protein sequence ID" value="MBB1062274.1"/>
    <property type="molecule type" value="Genomic_DNA"/>
</dbReference>
<keyword evidence="7 11" id="KW-0862">Zinc</keyword>
<proteinExistence type="inferred from homology"/>
<evidence type="ECO:0000256" key="10">
    <source>
        <dbReference type="ARBA" id="ARBA00023136"/>
    </source>
</evidence>
<keyword evidence="11" id="KW-0479">Metal-binding</keyword>
<dbReference type="InterPro" id="IPR008915">
    <property type="entry name" value="Peptidase_M50"/>
</dbReference>
<sequence>MIITIITFIIVFGILVLVHEFGHYYFAKRAGILVREFSIGMGPKIWWKQSGGTTYTIRILPLGGYVRLAGADDEDEDELRPGTPVTIQLNDQDLVTNINASQKNTLFQGIPLQVVDSDLVNGLWIKGYVNGDENDLKTYNVAHDALITEHNGTVVQIAPKDVQFNSASLPARMMTNFAGPMNNFILSLVVFIILGFLLSGGVPVNSNKIGHVNSNSVAARAGIVSGDRITRVNHTKIENWTDLSNAISSHPGKKITVNYEHNGKRYTTSMVPKTVKQSNQKIGQIGILEKTDKSFSARINFGWQRFVEAGTLIFSVLGHMFTHGFSLNDLGGPVAIYAGTSQATSLGFTGVLNFLALLSINLGIVNLLPIPALDGGKLLLNIIEAIIRRPIPEKAEGIVTMIGFFLLLVLMILVTWNDIQRYFIR</sequence>
<evidence type="ECO:0000256" key="9">
    <source>
        <dbReference type="ARBA" id="ARBA00023049"/>
    </source>
</evidence>
<dbReference type="EC" id="3.4.24.-" evidence="11"/>
<feature type="transmembrane region" description="Helical" evidence="11">
    <location>
        <begin position="397"/>
        <end position="416"/>
    </location>
</feature>
<dbReference type="Proteomes" id="UP000518255">
    <property type="component" value="Unassembled WGS sequence"/>
</dbReference>
<dbReference type="InterPro" id="IPR001478">
    <property type="entry name" value="PDZ"/>
</dbReference>
<keyword evidence="10 11" id="KW-0472">Membrane</keyword>
<comment type="cofactor">
    <cofactor evidence="1 11">
        <name>Zn(2+)</name>
        <dbReference type="ChEBI" id="CHEBI:29105"/>
    </cofactor>
</comment>
<keyword evidence="5 11" id="KW-0812">Transmembrane</keyword>
<dbReference type="Pfam" id="PF17820">
    <property type="entry name" value="PDZ_6"/>
    <property type="match status" value="1"/>
</dbReference>
<dbReference type="GO" id="GO:0046872">
    <property type="term" value="F:metal ion binding"/>
    <property type="evidence" value="ECO:0007669"/>
    <property type="project" value="UniProtKB-KW"/>
</dbReference>
<keyword evidence="4 14" id="KW-0645">Protease</keyword>
<comment type="caution">
    <text evidence="14">The sequence shown here is derived from an EMBL/GenBank/DDBJ whole genome shotgun (WGS) entry which is preliminary data.</text>
</comment>
<keyword evidence="6 11" id="KW-0378">Hydrolase</keyword>
<dbReference type="SUPFAM" id="SSF50156">
    <property type="entry name" value="PDZ domain-like"/>
    <property type="match status" value="1"/>
</dbReference>
<reference evidence="15 16" key="1">
    <citation type="submission" date="2020-07" db="EMBL/GenBank/DDBJ databases">
        <title>Description of Limosilactobacillus balticus sp. nov., Limosilactobacillus agrestis sp. nov., Limosilactobacillus albertensis sp. nov., Limosilactobacillus rudii sp. nov., Limosilactobacillus fastidiosus sp. nov., five novel Limosilactobacillus species isolated from the vertebrate gastrointestinal tract, and proposal of 6 subspecies of Limosilactobacillus reuteri adapted to the gastrointestinal tract of specific vertebrate hosts.</title>
        <authorList>
            <person name="Li F."/>
            <person name="Cheng C."/>
            <person name="Zheng J."/>
            <person name="Quevedo R.M."/>
            <person name="Li J."/>
            <person name="Roos S."/>
            <person name="Gaenzle M.G."/>
            <person name="Walter J."/>
        </authorList>
    </citation>
    <scope>NUCLEOTIDE SEQUENCE [LARGE SCALE GENOMIC DNA]</scope>
    <source>
        <strain evidence="14 15">WF-MA3-C</strain>
        <strain evidence="13 16">WF-MO7-1</strain>
    </source>
</reference>
<dbReference type="GO" id="GO:0004222">
    <property type="term" value="F:metalloendopeptidase activity"/>
    <property type="evidence" value="ECO:0007669"/>
    <property type="project" value="InterPro"/>
</dbReference>
<evidence type="ECO:0000256" key="8">
    <source>
        <dbReference type="ARBA" id="ARBA00022989"/>
    </source>
</evidence>
<dbReference type="GO" id="GO:0006508">
    <property type="term" value="P:proteolysis"/>
    <property type="evidence" value="ECO:0007669"/>
    <property type="project" value="UniProtKB-KW"/>
</dbReference>
<dbReference type="CDD" id="cd23081">
    <property type="entry name" value="cpPDZ_EcRseP-like"/>
    <property type="match status" value="1"/>
</dbReference>
<evidence type="ECO:0000256" key="1">
    <source>
        <dbReference type="ARBA" id="ARBA00001947"/>
    </source>
</evidence>
<keyword evidence="9 11" id="KW-0482">Metalloprotease</keyword>
<comment type="similarity">
    <text evidence="3 11">Belongs to the peptidase M50B family.</text>
</comment>